<accession>A0A8X6QIT3</accession>
<name>A0A8X6QIT3_NEPPI</name>
<keyword evidence="2" id="KW-1185">Reference proteome</keyword>
<evidence type="ECO:0000313" key="1">
    <source>
        <dbReference type="EMBL" id="GFU24605.1"/>
    </source>
</evidence>
<dbReference type="Proteomes" id="UP000887013">
    <property type="component" value="Unassembled WGS sequence"/>
</dbReference>
<reference evidence="1" key="1">
    <citation type="submission" date="2020-08" db="EMBL/GenBank/DDBJ databases">
        <title>Multicomponent nature underlies the extraordinary mechanical properties of spider dragline silk.</title>
        <authorList>
            <person name="Kono N."/>
            <person name="Nakamura H."/>
            <person name="Mori M."/>
            <person name="Yoshida Y."/>
            <person name="Ohtoshi R."/>
            <person name="Malay A.D."/>
            <person name="Moran D.A.P."/>
            <person name="Tomita M."/>
            <person name="Numata K."/>
            <person name="Arakawa K."/>
        </authorList>
    </citation>
    <scope>NUCLEOTIDE SEQUENCE</scope>
</reference>
<protein>
    <submittedName>
        <fullName evidence="1">Uncharacterized protein</fullName>
    </submittedName>
</protein>
<dbReference type="EMBL" id="BMAW01032228">
    <property type="protein sequence ID" value="GFU24605.1"/>
    <property type="molecule type" value="Genomic_DNA"/>
</dbReference>
<dbReference type="AlphaFoldDB" id="A0A8X6QIT3"/>
<sequence length="121" mass="13774">MSKGCGITCTSLGNEGVDRISQREIRNSCELAVSCSTQEQTQRPPTPGGISFAFETQSPHLIRELSQAIQTPCCVTYACDLRKKKSKIEHNLDFMRRYSLEEMSEKECCEMFVDIKKRLFL</sequence>
<gene>
    <name evidence="1" type="ORF">NPIL_303551</name>
</gene>
<comment type="caution">
    <text evidence="1">The sequence shown here is derived from an EMBL/GenBank/DDBJ whole genome shotgun (WGS) entry which is preliminary data.</text>
</comment>
<proteinExistence type="predicted"/>
<evidence type="ECO:0000313" key="2">
    <source>
        <dbReference type="Proteomes" id="UP000887013"/>
    </source>
</evidence>
<organism evidence="1 2">
    <name type="scientific">Nephila pilipes</name>
    <name type="common">Giant wood spider</name>
    <name type="synonym">Nephila maculata</name>
    <dbReference type="NCBI Taxonomy" id="299642"/>
    <lineage>
        <taxon>Eukaryota</taxon>
        <taxon>Metazoa</taxon>
        <taxon>Ecdysozoa</taxon>
        <taxon>Arthropoda</taxon>
        <taxon>Chelicerata</taxon>
        <taxon>Arachnida</taxon>
        <taxon>Araneae</taxon>
        <taxon>Araneomorphae</taxon>
        <taxon>Entelegynae</taxon>
        <taxon>Araneoidea</taxon>
        <taxon>Nephilidae</taxon>
        <taxon>Nephila</taxon>
    </lineage>
</organism>